<dbReference type="RefSeq" id="WP_012122121.1">
    <property type="nucleotide sequence ID" value="NC_009767.1"/>
</dbReference>
<organism evidence="3 4">
    <name type="scientific">Roseiflexus castenholzii (strain DSM 13941 / HLO8)</name>
    <dbReference type="NCBI Taxonomy" id="383372"/>
    <lineage>
        <taxon>Bacteria</taxon>
        <taxon>Bacillati</taxon>
        <taxon>Chloroflexota</taxon>
        <taxon>Chloroflexia</taxon>
        <taxon>Chloroflexales</taxon>
        <taxon>Roseiflexineae</taxon>
        <taxon>Roseiflexaceae</taxon>
        <taxon>Roseiflexus</taxon>
    </lineage>
</organism>
<reference evidence="3 4" key="1">
    <citation type="submission" date="2007-08" db="EMBL/GenBank/DDBJ databases">
        <title>Complete sequence of Roseiflexus castenholzii DSM 13941.</title>
        <authorList>
            <consortium name="US DOE Joint Genome Institute"/>
            <person name="Copeland A."/>
            <person name="Lucas S."/>
            <person name="Lapidus A."/>
            <person name="Barry K."/>
            <person name="Glavina del Rio T."/>
            <person name="Dalin E."/>
            <person name="Tice H."/>
            <person name="Pitluck S."/>
            <person name="Thompson L.S."/>
            <person name="Brettin T."/>
            <person name="Bruce D."/>
            <person name="Detter J.C."/>
            <person name="Han C."/>
            <person name="Tapia R."/>
            <person name="Schmutz J."/>
            <person name="Larimer F."/>
            <person name="Land M."/>
            <person name="Hauser L."/>
            <person name="Kyrpides N."/>
            <person name="Mikhailova N."/>
            <person name="Bryant D.A."/>
            <person name="Hanada S."/>
            <person name="Tsukatani Y."/>
            <person name="Richardson P."/>
        </authorList>
    </citation>
    <scope>NUCLEOTIDE SEQUENCE [LARGE SCALE GENOMIC DNA]</scope>
    <source>
        <strain evidence="4">DSM 13941 / HLO8</strain>
    </source>
</reference>
<dbReference type="HOGENOM" id="CLU_393745_0_0_0"/>
<dbReference type="PROSITE" id="PS50853">
    <property type="entry name" value="FN3"/>
    <property type="match status" value="1"/>
</dbReference>
<feature type="domain" description="Fibronectin type-III" evidence="2">
    <location>
        <begin position="596"/>
        <end position="691"/>
    </location>
</feature>
<dbReference type="InterPro" id="IPR003961">
    <property type="entry name" value="FN3_dom"/>
</dbReference>
<dbReference type="SMART" id="SM00710">
    <property type="entry name" value="PbH1"/>
    <property type="match status" value="9"/>
</dbReference>
<gene>
    <name evidence="3" type="ordered locus">Rcas_3649</name>
</gene>
<evidence type="ECO:0000256" key="1">
    <source>
        <dbReference type="SAM" id="MobiDB-lite"/>
    </source>
</evidence>
<evidence type="ECO:0000313" key="4">
    <source>
        <dbReference type="Proteomes" id="UP000000263"/>
    </source>
</evidence>
<feature type="compositionally biased region" description="Polar residues" evidence="1">
    <location>
        <begin position="190"/>
        <end position="205"/>
    </location>
</feature>
<dbReference type="KEGG" id="rca:Rcas_3649"/>
<dbReference type="InterPro" id="IPR013783">
    <property type="entry name" value="Ig-like_fold"/>
</dbReference>
<accession>A7NQ52</accession>
<dbReference type="InterPro" id="IPR036116">
    <property type="entry name" value="FN3_sf"/>
</dbReference>
<dbReference type="AlphaFoldDB" id="A7NQ52"/>
<evidence type="ECO:0000313" key="3">
    <source>
        <dbReference type="EMBL" id="ABU59698.1"/>
    </source>
</evidence>
<dbReference type="InterPro" id="IPR006626">
    <property type="entry name" value="PbH1"/>
</dbReference>
<dbReference type="InterPro" id="IPR059226">
    <property type="entry name" value="Choice_anch_Q_dom"/>
</dbReference>
<dbReference type="EMBL" id="CP000804">
    <property type="protein sequence ID" value="ABU59698.1"/>
    <property type="molecule type" value="Genomic_DNA"/>
</dbReference>
<evidence type="ECO:0000259" key="2">
    <source>
        <dbReference type="PROSITE" id="PS50853"/>
    </source>
</evidence>
<dbReference type="Gene3D" id="2.60.40.10">
    <property type="entry name" value="Immunoglobulins"/>
    <property type="match status" value="1"/>
</dbReference>
<proteinExistence type="predicted"/>
<dbReference type="SUPFAM" id="SSF51126">
    <property type="entry name" value="Pectin lyase-like"/>
    <property type="match status" value="1"/>
</dbReference>
<keyword evidence="4" id="KW-1185">Reference proteome</keyword>
<name>A7NQ52_ROSCS</name>
<dbReference type="InterPro" id="IPR011050">
    <property type="entry name" value="Pectin_lyase_fold/virulence"/>
</dbReference>
<dbReference type="Pfam" id="PF00041">
    <property type="entry name" value="fn3"/>
    <property type="match status" value="1"/>
</dbReference>
<sequence>MDQPLSRPGRIALALALIVNATFVLLALPSVALASGSIVYVAPSGADTPTCGSASQPCATLEAGLERIVHPATGRYAGEIRLAAGTYTYPSNRAVAFIWRRGVVTIRGGYSTSDWNTSNPTANVTILDGENVRRGIWMTNSTFDAAQCVVTIEGLTVTRGRARSDDPSGGGILNDSCTLTLRNVTITNSVARGQDNTNANPATSPGSGGGLSVRGVPDNPAVATLENVVISSNQAIGGNDSASAPRGGLASGGGLFAINARVRAVHLRVENNIARAGDAPGSAGVTGVIQFADGLGGGIFFALMPSFELDRAQVLNNRAEGGDAGNQGGLGLGGGIKIELSAGSITNSIIQGNRAEGGAGANGGAGHGGGIFSTGSTVTIENVHVLQNSVQGVNGSTVGGNGGGGGIYLITTPGAGSTVTASNIVIAGNSAQAGNGAAPTGGGLDCVDTQLTLRHATIANNELQGSVAGLGPAIRLVGTSSSAGCGGEISNSIIANHTGSPIYASSSIKPFTVARVLFFNNGSPNITVAGSAPMTEQNSLSGNPQFVSPGAPNFDYHIQAGSAARDQALNSTTAGDIDGQARPFGAASDVGADEYSTEIPLAFSRIPRGVTLSWRTPPILFITQYRIEYTKSVGANDALEGPSPIPQPVSTTTLTLSGLTRGATYTIVVVGLNGGSEVGRSQEVTLTIWQHEVFLPLVVR</sequence>
<dbReference type="STRING" id="383372.Rcas_3649"/>
<feature type="region of interest" description="Disordered" evidence="1">
    <location>
        <begin position="190"/>
        <end position="214"/>
    </location>
</feature>
<dbReference type="SUPFAM" id="SSF49265">
    <property type="entry name" value="Fibronectin type III"/>
    <property type="match status" value="1"/>
</dbReference>
<protein>
    <submittedName>
        <fullName evidence="3">Fibronectin type III domain protein</fullName>
    </submittedName>
</protein>
<dbReference type="Proteomes" id="UP000000263">
    <property type="component" value="Chromosome"/>
</dbReference>
<dbReference type="NCBIfam" id="NF041518">
    <property type="entry name" value="choice_anch_Q"/>
    <property type="match status" value="1"/>
</dbReference>